<dbReference type="AlphaFoldDB" id="A0A0D2F1D6"/>
<evidence type="ECO:0000256" key="7">
    <source>
        <dbReference type="SAM" id="Phobius"/>
    </source>
</evidence>
<evidence type="ECO:0000259" key="8">
    <source>
        <dbReference type="SMART" id="SM00014"/>
    </source>
</evidence>
<feature type="compositionally biased region" description="Basic and acidic residues" evidence="6">
    <location>
        <begin position="313"/>
        <end position="324"/>
    </location>
</feature>
<dbReference type="SMART" id="SM00014">
    <property type="entry name" value="acidPPc"/>
    <property type="match status" value="1"/>
</dbReference>
<comment type="similarity">
    <text evidence="2">Belongs to the PA-phosphatase related phosphoesterase family.</text>
</comment>
<gene>
    <name evidence="9" type="ORF">Z519_03047</name>
</gene>
<feature type="transmembrane region" description="Helical" evidence="7">
    <location>
        <begin position="99"/>
        <end position="120"/>
    </location>
</feature>
<evidence type="ECO:0000256" key="5">
    <source>
        <dbReference type="ARBA" id="ARBA00023136"/>
    </source>
</evidence>
<dbReference type="EMBL" id="KN846983">
    <property type="protein sequence ID" value="KIW95981.1"/>
    <property type="molecule type" value="Genomic_DNA"/>
</dbReference>
<dbReference type="VEuPathDB" id="FungiDB:Z519_03047"/>
<organism evidence="9 10">
    <name type="scientific">Cladophialophora bantiana (strain ATCC 10958 / CBS 173.52 / CDC B-1940 / NIH 8579)</name>
    <name type="common">Xylohypha bantiana</name>
    <dbReference type="NCBI Taxonomy" id="1442370"/>
    <lineage>
        <taxon>Eukaryota</taxon>
        <taxon>Fungi</taxon>
        <taxon>Dikarya</taxon>
        <taxon>Ascomycota</taxon>
        <taxon>Pezizomycotina</taxon>
        <taxon>Eurotiomycetes</taxon>
        <taxon>Chaetothyriomycetidae</taxon>
        <taxon>Chaetothyriales</taxon>
        <taxon>Herpotrichiellaceae</taxon>
        <taxon>Cladophialophora</taxon>
    </lineage>
</organism>
<evidence type="ECO:0000256" key="1">
    <source>
        <dbReference type="ARBA" id="ARBA00004141"/>
    </source>
</evidence>
<dbReference type="InterPro" id="IPR000326">
    <property type="entry name" value="PAP2/HPO"/>
</dbReference>
<dbReference type="OrthoDB" id="10030083at2759"/>
<accession>A0A0D2F1D6</accession>
<feature type="transmembrane region" description="Helical" evidence="7">
    <location>
        <begin position="174"/>
        <end position="193"/>
    </location>
</feature>
<dbReference type="InterPro" id="IPR036938">
    <property type="entry name" value="PAP2/HPO_sf"/>
</dbReference>
<dbReference type="Pfam" id="PF01569">
    <property type="entry name" value="PAP2"/>
    <property type="match status" value="1"/>
</dbReference>
<sequence>MRQGSIDAPGMVAATRRFWQRSYASDYVGFALLLAAYIWVQFFFEPVHQMFRLDNRAKQYPHALVERVSAGENILLAGVGPLVVLIIWAVVVRPGVHHAHVTILGLLISLFLASLLTDIIKNAIGRPRPDLIARCKPEAGTPEHELVTIVVCTETDHHTLHDGWRSFPSGHSSWAFAGLGYLALFLAGQMHVFRPHADLARILIFLAPLAGAALVAMSRLADYRHDIYDVTCGSLLGMSVAYITYRRYFRPLRHPKCDVPYPNRADYALARAARAAKARPRDLEQQLEDEFSLSDHSEDESEAYLLTESGPARTRDHVETAQPP</sequence>
<keyword evidence="10" id="KW-1185">Reference proteome</keyword>
<proteinExistence type="inferred from homology"/>
<name>A0A0D2F1D6_CLAB1</name>
<feature type="transmembrane region" description="Helical" evidence="7">
    <location>
        <begin position="200"/>
        <end position="221"/>
    </location>
</feature>
<feature type="compositionally biased region" description="Acidic residues" evidence="6">
    <location>
        <begin position="285"/>
        <end position="302"/>
    </location>
</feature>
<dbReference type="GO" id="GO:0008195">
    <property type="term" value="F:phosphatidate phosphatase activity"/>
    <property type="evidence" value="ECO:0007669"/>
    <property type="project" value="TreeGrafter"/>
</dbReference>
<dbReference type="RefSeq" id="XP_016622650.1">
    <property type="nucleotide sequence ID" value="XM_016760800.1"/>
</dbReference>
<feature type="domain" description="Phosphatidic acid phosphatase type 2/haloperoxidase" evidence="8">
    <location>
        <begin position="104"/>
        <end position="245"/>
    </location>
</feature>
<dbReference type="Proteomes" id="UP000053789">
    <property type="component" value="Unassembled WGS sequence"/>
</dbReference>
<dbReference type="GO" id="GO:0046839">
    <property type="term" value="P:phospholipid dephosphorylation"/>
    <property type="evidence" value="ECO:0007669"/>
    <property type="project" value="TreeGrafter"/>
</dbReference>
<keyword evidence="5 7" id="KW-0472">Membrane</keyword>
<dbReference type="GO" id="GO:0006644">
    <property type="term" value="P:phospholipid metabolic process"/>
    <property type="evidence" value="ECO:0007669"/>
    <property type="project" value="InterPro"/>
</dbReference>
<dbReference type="PANTHER" id="PTHR10165:SF35">
    <property type="entry name" value="RE23632P"/>
    <property type="match status" value="1"/>
</dbReference>
<dbReference type="PANTHER" id="PTHR10165">
    <property type="entry name" value="LIPID PHOSPHATE PHOSPHATASE"/>
    <property type="match status" value="1"/>
</dbReference>
<feature type="transmembrane region" description="Helical" evidence="7">
    <location>
        <begin position="227"/>
        <end position="245"/>
    </location>
</feature>
<dbReference type="CDD" id="cd03390">
    <property type="entry name" value="PAP2_containing_1_like"/>
    <property type="match status" value="1"/>
</dbReference>
<dbReference type="SUPFAM" id="SSF48317">
    <property type="entry name" value="Acid phosphatase/Vanadium-dependent haloperoxidase"/>
    <property type="match status" value="1"/>
</dbReference>
<keyword evidence="4 7" id="KW-1133">Transmembrane helix</keyword>
<protein>
    <recommendedName>
        <fullName evidence="8">Phosphatidic acid phosphatase type 2/haloperoxidase domain-containing protein</fullName>
    </recommendedName>
</protein>
<dbReference type="GeneID" id="27695975"/>
<dbReference type="InterPro" id="IPR043216">
    <property type="entry name" value="PAP-like"/>
</dbReference>
<feature type="region of interest" description="Disordered" evidence="6">
    <location>
        <begin position="279"/>
        <end position="324"/>
    </location>
</feature>
<dbReference type="GO" id="GO:0016020">
    <property type="term" value="C:membrane"/>
    <property type="evidence" value="ECO:0007669"/>
    <property type="project" value="UniProtKB-SubCell"/>
</dbReference>
<evidence type="ECO:0000256" key="3">
    <source>
        <dbReference type="ARBA" id="ARBA00022692"/>
    </source>
</evidence>
<feature type="transmembrane region" description="Helical" evidence="7">
    <location>
        <begin position="27"/>
        <end position="44"/>
    </location>
</feature>
<reference evidence="9" key="1">
    <citation type="submission" date="2015-01" db="EMBL/GenBank/DDBJ databases">
        <title>The Genome Sequence of Cladophialophora bantiana CBS 173.52.</title>
        <authorList>
            <consortium name="The Broad Institute Genomics Platform"/>
            <person name="Cuomo C."/>
            <person name="de Hoog S."/>
            <person name="Gorbushina A."/>
            <person name="Stielow B."/>
            <person name="Teixiera M."/>
            <person name="Abouelleil A."/>
            <person name="Chapman S.B."/>
            <person name="Priest M."/>
            <person name="Young S.K."/>
            <person name="Wortman J."/>
            <person name="Nusbaum C."/>
            <person name="Birren B."/>
        </authorList>
    </citation>
    <scope>NUCLEOTIDE SEQUENCE [LARGE SCALE GENOMIC DNA]</scope>
    <source>
        <strain evidence="9">CBS 173.52</strain>
    </source>
</reference>
<dbReference type="FunFam" id="1.20.144.10:FF:000017">
    <property type="entry name" value="Diacylglycerol pyrophosphate phosphatase 1"/>
    <property type="match status" value="1"/>
</dbReference>
<dbReference type="HOGENOM" id="CLU_021458_6_1_1"/>
<evidence type="ECO:0000313" key="10">
    <source>
        <dbReference type="Proteomes" id="UP000053789"/>
    </source>
</evidence>
<comment type="subcellular location">
    <subcellularLocation>
        <location evidence="1">Membrane</location>
        <topology evidence="1">Multi-pass membrane protein</topology>
    </subcellularLocation>
</comment>
<evidence type="ECO:0000256" key="6">
    <source>
        <dbReference type="SAM" id="MobiDB-lite"/>
    </source>
</evidence>
<keyword evidence="3 7" id="KW-0812">Transmembrane</keyword>
<evidence type="ECO:0000313" key="9">
    <source>
        <dbReference type="EMBL" id="KIW95981.1"/>
    </source>
</evidence>
<feature type="transmembrane region" description="Helical" evidence="7">
    <location>
        <begin position="74"/>
        <end position="92"/>
    </location>
</feature>
<evidence type="ECO:0000256" key="2">
    <source>
        <dbReference type="ARBA" id="ARBA00008816"/>
    </source>
</evidence>
<evidence type="ECO:0000256" key="4">
    <source>
        <dbReference type="ARBA" id="ARBA00022989"/>
    </source>
</evidence>
<dbReference type="Gene3D" id="1.20.144.10">
    <property type="entry name" value="Phosphatidic acid phosphatase type 2/haloperoxidase"/>
    <property type="match status" value="1"/>
</dbReference>